<dbReference type="Gene3D" id="1.10.630.10">
    <property type="entry name" value="Cytochrome P450"/>
    <property type="match status" value="1"/>
</dbReference>
<dbReference type="SUPFAM" id="SSF48264">
    <property type="entry name" value="Cytochrome P450"/>
    <property type="match status" value="1"/>
</dbReference>
<dbReference type="RefSeq" id="WP_358356207.1">
    <property type="nucleotide sequence ID" value="NZ_JBEZFP010000054.1"/>
</dbReference>
<gene>
    <name evidence="5" type="ORF">AB0C36_20930</name>
</gene>
<name>A0ABV3DL86_9ACTN</name>
<evidence type="ECO:0000256" key="1">
    <source>
        <dbReference type="ARBA" id="ARBA00001971"/>
    </source>
</evidence>
<keyword evidence="3" id="KW-0408">Iron</keyword>
<comment type="caution">
    <text evidence="5">The sequence shown here is derived from an EMBL/GenBank/DDBJ whole genome shotgun (WGS) entry which is preliminary data.</text>
</comment>
<sequence length="374" mass="41540">MGNGLITSNGAFHARQRRLVQPAFHHRRLVGYTETLARAAEAHVASWRDGDHVELHRALMDLTFATAAEVMFSARSTRPAEDTPVARMMADINAGILPQALLPAPLTRVPLPANRRYRRAIGELHNVIDETVSRYRVHGPEHDDLLYALTAARDEDGQAMPDAQIRDEVVNLMPAGAETTATVLAWAFHHIARDPDVERRLADEVAEVRGDRPPRHADLDRLTYTQRVLRETARLHPLALIMRRSNAPAVVAGIPVPPGVEFVVSHYAIHRDARLYDDPLAFRPERWLAPQSAALPKGAYAPFGSGARKCIGDHFAWLSMTVVVATVLRRHRLVPEPGHAPREVPAAHPHLDRLPMTVRPRRARPGGRGVRGLP</sequence>
<dbReference type="PANTHER" id="PTHR24305:SF166">
    <property type="entry name" value="CYTOCHROME P450 12A4, MITOCHONDRIAL-RELATED"/>
    <property type="match status" value="1"/>
</dbReference>
<dbReference type="PROSITE" id="PS00086">
    <property type="entry name" value="CYTOCHROME_P450"/>
    <property type="match status" value="1"/>
</dbReference>
<dbReference type="InterPro" id="IPR001128">
    <property type="entry name" value="Cyt_P450"/>
</dbReference>
<accession>A0ABV3DL86</accession>
<feature type="region of interest" description="Disordered" evidence="4">
    <location>
        <begin position="336"/>
        <end position="374"/>
    </location>
</feature>
<keyword evidence="3" id="KW-0503">Monooxygenase</keyword>
<dbReference type="PANTHER" id="PTHR24305">
    <property type="entry name" value="CYTOCHROME P450"/>
    <property type="match status" value="1"/>
</dbReference>
<reference evidence="5 6" key="1">
    <citation type="submission" date="2024-06" db="EMBL/GenBank/DDBJ databases">
        <title>The Natural Products Discovery Center: Release of the First 8490 Sequenced Strains for Exploring Actinobacteria Biosynthetic Diversity.</title>
        <authorList>
            <person name="Kalkreuter E."/>
            <person name="Kautsar S.A."/>
            <person name="Yang D."/>
            <person name="Bader C.D."/>
            <person name="Teijaro C.N."/>
            <person name="Fluegel L."/>
            <person name="Davis C.M."/>
            <person name="Simpson J.R."/>
            <person name="Lauterbach L."/>
            <person name="Steele A.D."/>
            <person name="Gui C."/>
            <person name="Meng S."/>
            <person name="Li G."/>
            <person name="Viehrig K."/>
            <person name="Ye F."/>
            <person name="Su P."/>
            <person name="Kiefer A.F."/>
            <person name="Nichols A."/>
            <person name="Cepeda A.J."/>
            <person name="Yan W."/>
            <person name="Fan B."/>
            <person name="Jiang Y."/>
            <person name="Adhikari A."/>
            <person name="Zheng C.-J."/>
            <person name="Schuster L."/>
            <person name="Cowan T.M."/>
            <person name="Smanski M.J."/>
            <person name="Chevrette M.G."/>
            <person name="De Carvalho L.P.S."/>
            <person name="Shen B."/>
        </authorList>
    </citation>
    <scope>NUCLEOTIDE SEQUENCE [LARGE SCALE GENOMIC DNA]</scope>
    <source>
        <strain evidence="5 6">NPDC048946</strain>
    </source>
</reference>
<evidence type="ECO:0000313" key="6">
    <source>
        <dbReference type="Proteomes" id="UP001551482"/>
    </source>
</evidence>
<evidence type="ECO:0000256" key="3">
    <source>
        <dbReference type="RuleBase" id="RU000461"/>
    </source>
</evidence>
<comment type="similarity">
    <text evidence="2 3">Belongs to the cytochrome P450 family.</text>
</comment>
<proteinExistence type="inferred from homology"/>
<evidence type="ECO:0000256" key="4">
    <source>
        <dbReference type="SAM" id="MobiDB-lite"/>
    </source>
</evidence>
<dbReference type="EMBL" id="JBEZFP010000054">
    <property type="protein sequence ID" value="MEU8135967.1"/>
    <property type="molecule type" value="Genomic_DNA"/>
</dbReference>
<dbReference type="InterPro" id="IPR036396">
    <property type="entry name" value="Cyt_P450_sf"/>
</dbReference>
<keyword evidence="6" id="KW-1185">Reference proteome</keyword>
<keyword evidence="3" id="KW-0560">Oxidoreductase</keyword>
<keyword evidence="3" id="KW-0479">Metal-binding</keyword>
<dbReference type="InterPro" id="IPR017972">
    <property type="entry name" value="Cyt_P450_CS"/>
</dbReference>
<dbReference type="PRINTS" id="PR00463">
    <property type="entry name" value="EP450I"/>
</dbReference>
<keyword evidence="3" id="KW-0349">Heme</keyword>
<evidence type="ECO:0000313" key="5">
    <source>
        <dbReference type="EMBL" id="MEU8135967.1"/>
    </source>
</evidence>
<protein>
    <submittedName>
        <fullName evidence="5">Cytochrome P450</fullName>
    </submittedName>
</protein>
<dbReference type="InterPro" id="IPR002401">
    <property type="entry name" value="Cyt_P450_E_grp-I"/>
</dbReference>
<dbReference type="PRINTS" id="PR00385">
    <property type="entry name" value="P450"/>
</dbReference>
<organism evidence="5 6">
    <name type="scientific">Streptodolium elevatio</name>
    <dbReference type="NCBI Taxonomy" id="3157996"/>
    <lineage>
        <taxon>Bacteria</taxon>
        <taxon>Bacillati</taxon>
        <taxon>Actinomycetota</taxon>
        <taxon>Actinomycetes</taxon>
        <taxon>Kitasatosporales</taxon>
        <taxon>Streptomycetaceae</taxon>
        <taxon>Streptodolium</taxon>
    </lineage>
</organism>
<dbReference type="Proteomes" id="UP001551482">
    <property type="component" value="Unassembled WGS sequence"/>
</dbReference>
<evidence type="ECO:0000256" key="2">
    <source>
        <dbReference type="ARBA" id="ARBA00010617"/>
    </source>
</evidence>
<comment type="cofactor">
    <cofactor evidence="1">
        <name>heme</name>
        <dbReference type="ChEBI" id="CHEBI:30413"/>
    </cofactor>
</comment>
<dbReference type="Pfam" id="PF00067">
    <property type="entry name" value="p450"/>
    <property type="match status" value="1"/>
</dbReference>
<dbReference type="InterPro" id="IPR050121">
    <property type="entry name" value="Cytochrome_P450_monoxygenase"/>
</dbReference>